<dbReference type="CDD" id="cd00093">
    <property type="entry name" value="HTH_XRE"/>
    <property type="match status" value="1"/>
</dbReference>
<organism evidence="2 3">
    <name type="scientific">Saccharopolyspora rosea</name>
    <dbReference type="NCBI Taxonomy" id="524884"/>
    <lineage>
        <taxon>Bacteria</taxon>
        <taxon>Bacillati</taxon>
        <taxon>Actinomycetota</taxon>
        <taxon>Actinomycetes</taxon>
        <taxon>Pseudonocardiales</taxon>
        <taxon>Pseudonocardiaceae</taxon>
        <taxon>Saccharopolyspora</taxon>
    </lineage>
</organism>
<proteinExistence type="predicted"/>
<protein>
    <submittedName>
        <fullName evidence="2">Helix-turn-helix domain-containing protein</fullName>
    </submittedName>
</protein>
<accession>A0ABW3FRT5</accession>
<dbReference type="PROSITE" id="PS50943">
    <property type="entry name" value="HTH_CROC1"/>
    <property type="match status" value="1"/>
</dbReference>
<dbReference type="RefSeq" id="WP_263250778.1">
    <property type="nucleotide sequence ID" value="NZ_BAABLT010000033.1"/>
</dbReference>
<dbReference type="Pfam" id="PF13560">
    <property type="entry name" value="HTH_31"/>
    <property type="match status" value="1"/>
</dbReference>
<evidence type="ECO:0000259" key="1">
    <source>
        <dbReference type="PROSITE" id="PS50943"/>
    </source>
</evidence>
<sequence length="283" mass="31681">MTTARSRGIGAEVRRLRKDAGLRLEELSELCGWSRATFGRIESGDKIPTNTEMAIILGTLGVKGGERKWLLEMTNDAHQTHWWEIGHPGLPAQLISLLESERHATRITDVTLGYVPGLLQTAEYARAVIRNGGLAEEVVDSRVSVRLGRQSILTRSKPVELHALMDEAVLHRPIGGREVMAEQLRHLLRMGERPNVTIQVVPFSVGEHPGLSSNFLLLEFERQRPIVHLEHRRSGIFIEEPRDTSLYQEAASNVVDMALSPADSAELIAARAREMEGRDENRR</sequence>
<dbReference type="SUPFAM" id="SSF47413">
    <property type="entry name" value="lambda repressor-like DNA-binding domains"/>
    <property type="match status" value="1"/>
</dbReference>
<keyword evidence="3" id="KW-1185">Reference proteome</keyword>
<evidence type="ECO:0000313" key="3">
    <source>
        <dbReference type="Proteomes" id="UP001597018"/>
    </source>
</evidence>
<dbReference type="Proteomes" id="UP001597018">
    <property type="component" value="Unassembled WGS sequence"/>
</dbReference>
<dbReference type="Gene3D" id="1.10.260.40">
    <property type="entry name" value="lambda repressor-like DNA-binding domains"/>
    <property type="match status" value="1"/>
</dbReference>
<comment type="caution">
    <text evidence="2">The sequence shown here is derived from an EMBL/GenBank/DDBJ whole genome shotgun (WGS) entry which is preliminary data.</text>
</comment>
<evidence type="ECO:0000313" key="2">
    <source>
        <dbReference type="EMBL" id="MFD0918957.1"/>
    </source>
</evidence>
<name>A0ABW3FRT5_9PSEU</name>
<dbReference type="SMART" id="SM00530">
    <property type="entry name" value="HTH_XRE"/>
    <property type="match status" value="1"/>
</dbReference>
<reference evidence="3" key="1">
    <citation type="journal article" date="2019" name="Int. J. Syst. Evol. Microbiol.">
        <title>The Global Catalogue of Microorganisms (GCM) 10K type strain sequencing project: providing services to taxonomists for standard genome sequencing and annotation.</title>
        <authorList>
            <consortium name="The Broad Institute Genomics Platform"/>
            <consortium name="The Broad Institute Genome Sequencing Center for Infectious Disease"/>
            <person name="Wu L."/>
            <person name="Ma J."/>
        </authorList>
    </citation>
    <scope>NUCLEOTIDE SEQUENCE [LARGE SCALE GENOMIC DNA]</scope>
    <source>
        <strain evidence="3">CCUG 56401</strain>
    </source>
</reference>
<feature type="domain" description="HTH cro/C1-type" evidence="1">
    <location>
        <begin position="13"/>
        <end position="67"/>
    </location>
</feature>
<dbReference type="InterPro" id="IPR010982">
    <property type="entry name" value="Lambda_DNA-bd_dom_sf"/>
</dbReference>
<dbReference type="EMBL" id="JBHTIW010000002">
    <property type="protein sequence ID" value="MFD0918957.1"/>
    <property type="molecule type" value="Genomic_DNA"/>
</dbReference>
<dbReference type="InterPro" id="IPR043917">
    <property type="entry name" value="DUF5753"/>
</dbReference>
<gene>
    <name evidence="2" type="ORF">ACFQ16_04295</name>
</gene>
<dbReference type="InterPro" id="IPR001387">
    <property type="entry name" value="Cro/C1-type_HTH"/>
</dbReference>
<dbReference type="Pfam" id="PF19054">
    <property type="entry name" value="DUF5753"/>
    <property type="match status" value="1"/>
</dbReference>